<evidence type="ECO:0000256" key="15">
    <source>
        <dbReference type="SAM" id="Phobius"/>
    </source>
</evidence>
<keyword evidence="7" id="KW-0808">Transferase</keyword>
<keyword evidence="9" id="KW-0547">Nucleotide-binding</keyword>
<name>A0A0F9TS57_9ZZZZ</name>
<evidence type="ECO:0000256" key="1">
    <source>
        <dbReference type="ARBA" id="ARBA00000085"/>
    </source>
</evidence>
<keyword evidence="8 15" id="KW-0812">Transmembrane</keyword>
<dbReference type="InterPro" id="IPR036097">
    <property type="entry name" value="HisK_dim/P_sf"/>
</dbReference>
<evidence type="ECO:0000256" key="13">
    <source>
        <dbReference type="ARBA" id="ARBA00023012"/>
    </source>
</evidence>
<keyword evidence="13" id="KW-0902">Two-component regulatory system</keyword>
<evidence type="ECO:0000256" key="14">
    <source>
        <dbReference type="ARBA" id="ARBA00023136"/>
    </source>
</evidence>
<keyword evidence="4" id="KW-1003">Cell membrane</keyword>
<sequence length="476" mass="53606">MKLRKLNRQSVHPLSLTTRVMAFVAIAFGLSLLLISHLVQNAVEHHFAEQDADELKVITKSVEQALRNAAGDTSRVTEMLSHAVSGHHGVYFQVWDEQGRLIFGPSDLKLTQAVNDYASVALIRADNLYRWQADDITYRGSITQTLIAGEKFRIVAAIDMDFHIHFLNNFRHSLWLIMILAGAFTLLAAWYGVHQGHAPLRGLSEIMSDVKADRLHVRLDPDGVPDELKVLVNSFNHMIGRLDESFTRLSHFSADIAHELRTPITNLITQTQVALGKPRSLEEYQEVLYSNLEEQERLAKMVNDMLWLAQSEHGLVKLKRELLDLKQEVLELFEFFEALAEEKQIELVLQSTGPTPMIYGDRGMLRRAISNLLSNGLRYAPTGKKITVKIDQMATSYVEVSVENTGLIIPAEHLSKLFDRFYQVDPSRHRLSGGAGLGLAITKSIIEAHDGNIVAYSNHDVTRFIFSLPSRLNEGV</sequence>
<dbReference type="NCBIfam" id="NF007345">
    <property type="entry name" value="PRK09835.1"/>
    <property type="match status" value="1"/>
</dbReference>
<dbReference type="SMART" id="SM00388">
    <property type="entry name" value="HisKA"/>
    <property type="match status" value="1"/>
</dbReference>
<dbReference type="PROSITE" id="PS50885">
    <property type="entry name" value="HAMP"/>
    <property type="match status" value="1"/>
</dbReference>
<dbReference type="InterPro" id="IPR003661">
    <property type="entry name" value="HisK_dim/P_dom"/>
</dbReference>
<comment type="catalytic activity">
    <reaction evidence="1">
        <text>ATP + protein L-histidine = ADP + protein N-phospho-L-histidine.</text>
        <dbReference type="EC" id="2.7.13.3"/>
    </reaction>
</comment>
<dbReference type="SUPFAM" id="SSF55874">
    <property type="entry name" value="ATPase domain of HSP90 chaperone/DNA topoisomerase II/histidine kinase"/>
    <property type="match status" value="1"/>
</dbReference>
<dbReference type="InterPro" id="IPR003660">
    <property type="entry name" value="HAMP_dom"/>
</dbReference>
<evidence type="ECO:0000256" key="3">
    <source>
        <dbReference type="ARBA" id="ARBA00012438"/>
    </source>
</evidence>
<dbReference type="CDD" id="cd06225">
    <property type="entry name" value="HAMP"/>
    <property type="match status" value="1"/>
</dbReference>
<dbReference type="SMART" id="SM00387">
    <property type="entry name" value="HATPase_c"/>
    <property type="match status" value="1"/>
</dbReference>
<dbReference type="PANTHER" id="PTHR45436">
    <property type="entry name" value="SENSOR HISTIDINE KINASE YKOH"/>
    <property type="match status" value="1"/>
</dbReference>
<dbReference type="FunFam" id="1.10.287.130:FF:000001">
    <property type="entry name" value="Two-component sensor histidine kinase"/>
    <property type="match status" value="1"/>
</dbReference>
<accession>A0A0F9TS57</accession>
<keyword evidence="14 15" id="KW-0472">Membrane</keyword>
<protein>
    <recommendedName>
        <fullName evidence="3">histidine kinase</fullName>
        <ecNumber evidence="3">2.7.13.3</ecNumber>
    </recommendedName>
</protein>
<dbReference type="InterPro" id="IPR004358">
    <property type="entry name" value="Sig_transdc_His_kin-like_C"/>
</dbReference>
<dbReference type="AlphaFoldDB" id="A0A0F9TS57"/>
<dbReference type="PROSITE" id="PS50109">
    <property type="entry name" value="HIS_KIN"/>
    <property type="match status" value="1"/>
</dbReference>
<evidence type="ECO:0000256" key="12">
    <source>
        <dbReference type="ARBA" id="ARBA00022989"/>
    </source>
</evidence>
<keyword evidence="5" id="KW-0997">Cell inner membrane</keyword>
<dbReference type="Gene3D" id="6.10.340.10">
    <property type="match status" value="1"/>
</dbReference>
<dbReference type="InterPro" id="IPR050428">
    <property type="entry name" value="TCS_sensor_his_kinase"/>
</dbReference>
<evidence type="ECO:0000256" key="2">
    <source>
        <dbReference type="ARBA" id="ARBA00004429"/>
    </source>
</evidence>
<comment type="caution">
    <text evidence="18">The sequence shown here is derived from an EMBL/GenBank/DDBJ whole genome shotgun (WGS) entry which is preliminary data.</text>
</comment>
<dbReference type="Gene3D" id="1.10.287.130">
    <property type="match status" value="1"/>
</dbReference>
<dbReference type="InterPro" id="IPR006290">
    <property type="entry name" value="CztS_silS_copS"/>
</dbReference>
<evidence type="ECO:0000256" key="4">
    <source>
        <dbReference type="ARBA" id="ARBA00022475"/>
    </source>
</evidence>
<evidence type="ECO:0000256" key="5">
    <source>
        <dbReference type="ARBA" id="ARBA00022519"/>
    </source>
</evidence>
<dbReference type="EC" id="2.7.13.3" evidence="3"/>
<dbReference type="GO" id="GO:0000155">
    <property type="term" value="F:phosphorelay sensor kinase activity"/>
    <property type="evidence" value="ECO:0007669"/>
    <property type="project" value="InterPro"/>
</dbReference>
<keyword evidence="11" id="KW-0067">ATP-binding</keyword>
<feature type="transmembrane region" description="Helical" evidence="15">
    <location>
        <begin position="174"/>
        <end position="193"/>
    </location>
</feature>
<evidence type="ECO:0000256" key="9">
    <source>
        <dbReference type="ARBA" id="ARBA00022741"/>
    </source>
</evidence>
<keyword evidence="12 15" id="KW-1133">Transmembrane helix</keyword>
<dbReference type="Pfam" id="PF21085">
    <property type="entry name" value="CusS"/>
    <property type="match status" value="1"/>
</dbReference>
<dbReference type="Pfam" id="PF02518">
    <property type="entry name" value="HATPase_c"/>
    <property type="match status" value="1"/>
</dbReference>
<dbReference type="SMART" id="SM00304">
    <property type="entry name" value="HAMP"/>
    <property type="match status" value="1"/>
</dbReference>
<dbReference type="PRINTS" id="PR00344">
    <property type="entry name" value="BCTRLSENSOR"/>
</dbReference>
<reference evidence="18" key="1">
    <citation type="journal article" date="2015" name="Nature">
        <title>Complex archaea that bridge the gap between prokaryotes and eukaryotes.</title>
        <authorList>
            <person name="Spang A."/>
            <person name="Saw J.H."/>
            <person name="Jorgensen S.L."/>
            <person name="Zaremba-Niedzwiedzka K."/>
            <person name="Martijn J."/>
            <person name="Lind A.E."/>
            <person name="van Eijk R."/>
            <person name="Schleper C."/>
            <person name="Guy L."/>
            <person name="Ettema T.J."/>
        </authorList>
    </citation>
    <scope>NUCLEOTIDE SEQUENCE</scope>
</reference>
<feature type="domain" description="Histidine kinase" evidence="16">
    <location>
        <begin position="255"/>
        <end position="472"/>
    </location>
</feature>
<dbReference type="NCBIfam" id="TIGR01386">
    <property type="entry name" value="cztS_silS_copS"/>
    <property type="match status" value="1"/>
</dbReference>
<dbReference type="InterPro" id="IPR005467">
    <property type="entry name" value="His_kinase_dom"/>
</dbReference>
<dbReference type="FunFam" id="3.30.565.10:FF:000006">
    <property type="entry name" value="Sensor histidine kinase WalK"/>
    <property type="match status" value="1"/>
</dbReference>
<dbReference type="SUPFAM" id="SSF158472">
    <property type="entry name" value="HAMP domain-like"/>
    <property type="match status" value="1"/>
</dbReference>
<dbReference type="CDD" id="cd00082">
    <property type="entry name" value="HisKA"/>
    <property type="match status" value="1"/>
</dbReference>
<evidence type="ECO:0000256" key="6">
    <source>
        <dbReference type="ARBA" id="ARBA00022553"/>
    </source>
</evidence>
<evidence type="ECO:0000256" key="8">
    <source>
        <dbReference type="ARBA" id="ARBA00022692"/>
    </source>
</evidence>
<organism evidence="18">
    <name type="scientific">marine sediment metagenome</name>
    <dbReference type="NCBI Taxonomy" id="412755"/>
    <lineage>
        <taxon>unclassified sequences</taxon>
        <taxon>metagenomes</taxon>
        <taxon>ecological metagenomes</taxon>
    </lineage>
</organism>
<evidence type="ECO:0000313" key="18">
    <source>
        <dbReference type="EMBL" id="KKN44233.1"/>
    </source>
</evidence>
<comment type="subcellular location">
    <subcellularLocation>
        <location evidence="2">Cell inner membrane</location>
        <topology evidence="2">Multi-pass membrane protein</topology>
    </subcellularLocation>
</comment>
<dbReference type="Pfam" id="PF00672">
    <property type="entry name" value="HAMP"/>
    <property type="match status" value="1"/>
</dbReference>
<dbReference type="Pfam" id="PF00512">
    <property type="entry name" value="HisKA"/>
    <property type="match status" value="1"/>
</dbReference>
<feature type="transmembrane region" description="Helical" evidence="15">
    <location>
        <begin position="20"/>
        <end position="39"/>
    </location>
</feature>
<dbReference type="GO" id="GO:0005524">
    <property type="term" value="F:ATP binding"/>
    <property type="evidence" value="ECO:0007669"/>
    <property type="project" value="UniProtKB-KW"/>
</dbReference>
<dbReference type="InterPro" id="IPR048590">
    <property type="entry name" value="CusS-like_sensor"/>
</dbReference>
<keyword evidence="6" id="KW-0597">Phosphoprotein</keyword>
<feature type="domain" description="HAMP" evidence="17">
    <location>
        <begin position="194"/>
        <end position="247"/>
    </location>
</feature>
<keyword evidence="10" id="KW-0418">Kinase</keyword>
<dbReference type="Gene3D" id="3.30.565.10">
    <property type="entry name" value="Histidine kinase-like ATPase, C-terminal domain"/>
    <property type="match status" value="1"/>
</dbReference>
<dbReference type="EMBL" id="LAZR01001461">
    <property type="protein sequence ID" value="KKN44233.1"/>
    <property type="molecule type" value="Genomic_DNA"/>
</dbReference>
<evidence type="ECO:0000256" key="11">
    <source>
        <dbReference type="ARBA" id="ARBA00022840"/>
    </source>
</evidence>
<gene>
    <name evidence="18" type="ORF">LCGC14_0695150</name>
</gene>
<proteinExistence type="predicted"/>
<evidence type="ECO:0000256" key="10">
    <source>
        <dbReference type="ARBA" id="ARBA00022777"/>
    </source>
</evidence>
<dbReference type="InterPro" id="IPR003594">
    <property type="entry name" value="HATPase_dom"/>
</dbReference>
<dbReference type="GO" id="GO:0005886">
    <property type="term" value="C:plasma membrane"/>
    <property type="evidence" value="ECO:0007669"/>
    <property type="project" value="UniProtKB-SubCell"/>
</dbReference>
<dbReference type="PANTHER" id="PTHR45436:SF15">
    <property type="entry name" value="SENSOR HISTIDINE KINASE CUSS"/>
    <property type="match status" value="1"/>
</dbReference>
<evidence type="ECO:0000259" key="16">
    <source>
        <dbReference type="PROSITE" id="PS50109"/>
    </source>
</evidence>
<dbReference type="InterPro" id="IPR036890">
    <property type="entry name" value="HATPase_C_sf"/>
</dbReference>
<dbReference type="SUPFAM" id="SSF47384">
    <property type="entry name" value="Homodimeric domain of signal transducing histidine kinase"/>
    <property type="match status" value="1"/>
</dbReference>
<evidence type="ECO:0000259" key="17">
    <source>
        <dbReference type="PROSITE" id="PS50885"/>
    </source>
</evidence>
<evidence type="ECO:0000256" key="7">
    <source>
        <dbReference type="ARBA" id="ARBA00022679"/>
    </source>
</evidence>